<sequence length="328" mass="34942">MQHDHAHGAPGGHRPGGSDEVHEHHHHDHGVTVTATTRRGPLWGALLLLLAFMLVEVVVALLTGSLALLSDAGHMLTDAASIAIALWAAKLAVRPPKGSMTFGWRRAEIISAMVNGVSLLVVAVIVLVEAIERLVDPPEVDAVPVMIVAVIGMVVNVVDVRLIAAANRTSLNVEGAYQHILTDLFGFIGTLAAAAVILVTGWMRADAIASLIVVLLMVRAGVPITAKAVRILMEAAPSDLDLDEVHRHLLDVDHVKAAHDLHAWTVTSGVTAVSAHVIIADECFTDAHANQILDELDECLAAHFGIDHSTIQLEPAKHQEHEHNTTSV</sequence>
<dbReference type="EMBL" id="OMOH01000011">
    <property type="protein sequence ID" value="SPF69281.1"/>
    <property type="molecule type" value="Genomic_DNA"/>
</dbReference>
<reference evidence="13" key="1">
    <citation type="submission" date="2018-02" db="EMBL/GenBank/DDBJ databases">
        <authorList>
            <person name="Hornung B."/>
        </authorList>
    </citation>
    <scope>NUCLEOTIDE SEQUENCE [LARGE SCALE GENOMIC DNA]</scope>
</reference>
<dbReference type="Proteomes" id="UP000265962">
    <property type="component" value="Unassembled WGS sequence"/>
</dbReference>
<evidence type="ECO:0000256" key="9">
    <source>
        <dbReference type="SAM" id="Phobius"/>
    </source>
</evidence>
<feature type="transmembrane region" description="Helical" evidence="9">
    <location>
        <begin position="143"/>
        <end position="164"/>
    </location>
</feature>
<proteinExistence type="inferred from homology"/>
<feature type="transmembrane region" description="Helical" evidence="9">
    <location>
        <begin position="46"/>
        <end position="69"/>
    </location>
</feature>
<accession>A0A375I329</accession>
<dbReference type="OrthoDB" id="9809646at2"/>
<comment type="similarity">
    <text evidence="2">Belongs to the cation diffusion facilitator (CDF) transporter (TC 2.A.4) family. SLC30A subfamily.</text>
</comment>
<evidence type="ECO:0000256" key="5">
    <source>
        <dbReference type="ARBA" id="ARBA00022989"/>
    </source>
</evidence>
<feature type="transmembrane region" description="Helical" evidence="9">
    <location>
        <begin position="113"/>
        <end position="131"/>
    </location>
</feature>
<dbReference type="GO" id="GO:0005886">
    <property type="term" value="C:plasma membrane"/>
    <property type="evidence" value="ECO:0007669"/>
    <property type="project" value="TreeGrafter"/>
</dbReference>
<keyword evidence="5 9" id="KW-1133">Transmembrane helix</keyword>
<dbReference type="SUPFAM" id="SSF161111">
    <property type="entry name" value="Cation efflux protein transmembrane domain-like"/>
    <property type="match status" value="1"/>
</dbReference>
<evidence type="ECO:0000256" key="2">
    <source>
        <dbReference type="ARBA" id="ARBA00008873"/>
    </source>
</evidence>
<evidence type="ECO:0000259" key="11">
    <source>
        <dbReference type="Pfam" id="PF16916"/>
    </source>
</evidence>
<dbReference type="PANTHER" id="PTHR11562:SF17">
    <property type="entry name" value="RE54080P-RELATED"/>
    <property type="match status" value="1"/>
</dbReference>
<dbReference type="AlphaFoldDB" id="A0A375I329"/>
<evidence type="ECO:0000256" key="1">
    <source>
        <dbReference type="ARBA" id="ARBA00004141"/>
    </source>
</evidence>
<dbReference type="Pfam" id="PF01545">
    <property type="entry name" value="Cation_efflux"/>
    <property type="match status" value="1"/>
</dbReference>
<evidence type="ECO:0000313" key="13">
    <source>
        <dbReference type="Proteomes" id="UP000265962"/>
    </source>
</evidence>
<evidence type="ECO:0000256" key="6">
    <source>
        <dbReference type="ARBA" id="ARBA00023065"/>
    </source>
</evidence>
<dbReference type="SUPFAM" id="SSF160240">
    <property type="entry name" value="Cation efflux protein cytoplasmic domain-like"/>
    <property type="match status" value="1"/>
</dbReference>
<evidence type="ECO:0000256" key="3">
    <source>
        <dbReference type="ARBA" id="ARBA00022448"/>
    </source>
</evidence>
<dbReference type="GO" id="GO:0005385">
    <property type="term" value="F:zinc ion transmembrane transporter activity"/>
    <property type="evidence" value="ECO:0007669"/>
    <property type="project" value="TreeGrafter"/>
</dbReference>
<keyword evidence="6" id="KW-0406">Ion transport</keyword>
<dbReference type="PANTHER" id="PTHR11562">
    <property type="entry name" value="CATION EFFLUX PROTEIN/ ZINC TRANSPORTER"/>
    <property type="match status" value="1"/>
</dbReference>
<feature type="transmembrane region" description="Helical" evidence="9">
    <location>
        <begin position="184"/>
        <end position="202"/>
    </location>
</feature>
<protein>
    <submittedName>
        <fullName evidence="12">CDF: cation diffusion facilitator family transporter</fullName>
    </submittedName>
</protein>
<keyword evidence="4 9" id="KW-0812">Transmembrane</keyword>
<comment type="subcellular location">
    <subcellularLocation>
        <location evidence="1">Membrane</location>
        <topology evidence="1">Multi-pass membrane protein</topology>
    </subcellularLocation>
</comment>
<evidence type="ECO:0000259" key="10">
    <source>
        <dbReference type="Pfam" id="PF01545"/>
    </source>
</evidence>
<evidence type="ECO:0000256" key="7">
    <source>
        <dbReference type="ARBA" id="ARBA00023136"/>
    </source>
</evidence>
<name>A0A375I329_9ACTN</name>
<dbReference type="InterPro" id="IPR002524">
    <property type="entry name" value="Cation_efflux"/>
</dbReference>
<dbReference type="InterPro" id="IPR027470">
    <property type="entry name" value="Cation_efflux_CTD"/>
</dbReference>
<dbReference type="Pfam" id="PF16916">
    <property type="entry name" value="ZT_dimer"/>
    <property type="match status" value="1"/>
</dbReference>
<keyword evidence="13" id="KW-1185">Reference proteome</keyword>
<evidence type="ECO:0000256" key="4">
    <source>
        <dbReference type="ARBA" id="ARBA00022692"/>
    </source>
</evidence>
<gene>
    <name evidence="12" type="ORF">PROPJV5_2236</name>
</gene>
<feature type="domain" description="Cation efflux protein cytoplasmic" evidence="11">
    <location>
        <begin position="237"/>
        <end position="315"/>
    </location>
</feature>
<feature type="domain" description="Cation efflux protein transmembrane" evidence="10">
    <location>
        <begin position="45"/>
        <end position="233"/>
    </location>
</feature>
<dbReference type="Gene3D" id="1.20.1510.10">
    <property type="entry name" value="Cation efflux protein transmembrane domain"/>
    <property type="match status" value="1"/>
</dbReference>
<dbReference type="InterPro" id="IPR027469">
    <property type="entry name" value="Cation_efflux_TMD_sf"/>
</dbReference>
<feature type="transmembrane region" description="Helical" evidence="9">
    <location>
        <begin position="208"/>
        <end position="226"/>
    </location>
</feature>
<dbReference type="InterPro" id="IPR058533">
    <property type="entry name" value="Cation_efflux_TM"/>
</dbReference>
<dbReference type="RefSeq" id="WP_119716383.1">
    <property type="nucleotide sequence ID" value="NZ_OMOH01000011.1"/>
</dbReference>
<feature type="region of interest" description="Disordered" evidence="8">
    <location>
        <begin position="1"/>
        <end position="33"/>
    </location>
</feature>
<keyword evidence="7 9" id="KW-0472">Membrane</keyword>
<evidence type="ECO:0000256" key="8">
    <source>
        <dbReference type="SAM" id="MobiDB-lite"/>
    </source>
</evidence>
<evidence type="ECO:0000313" key="12">
    <source>
        <dbReference type="EMBL" id="SPF69281.1"/>
    </source>
</evidence>
<keyword evidence="3" id="KW-0813">Transport</keyword>
<dbReference type="InterPro" id="IPR036837">
    <property type="entry name" value="Cation_efflux_CTD_sf"/>
</dbReference>
<organism evidence="12 13">
    <name type="scientific">Propionibacterium ruminifibrarum</name>
    <dbReference type="NCBI Taxonomy" id="1962131"/>
    <lineage>
        <taxon>Bacteria</taxon>
        <taxon>Bacillati</taxon>
        <taxon>Actinomycetota</taxon>
        <taxon>Actinomycetes</taxon>
        <taxon>Propionibacteriales</taxon>
        <taxon>Propionibacteriaceae</taxon>
        <taxon>Propionibacterium</taxon>
    </lineage>
</organism>
<dbReference type="InterPro" id="IPR050681">
    <property type="entry name" value="CDF/SLC30A"/>
</dbReference>
<dbReference type="NCBIfam" id="TIGR01297">
    <property type="entry name" value="CDF"/>
    <property type="match status" value="1"/>
</dbReference>